<dbReference type="Proteomes" id="UP000219338">
    <property type="component" value="Unassembled WGS sequence"/>
</dbReference>
<name>A0A284RSJ7_ARMOS</name>
<sequence length="71" mass="7958">MSKSPLSKKPPNRNARRQISLENNGLGIYIFQQVLFSSIQLDCRISLACPRTSFIQESTTYAVPHCTINSS</sequence>
<evidence type="ECO:0000313" key="2">
    <source>
        <dbReference type="Proteomes" id="UP000219338"/>
    </source>
</evidence>
<proteinExistence type="predicted"/>
<gene>
    <name evidence="1" type="ORF">ARMOST_15134</name>
</gene>
<protein>
    <submittedName>
        <fullName evidence="1">Uncharacterized protein</fullName>
    </submittedName>
</protein>
<dbReference type="EMBL" id="FUEG01000015">
    <property type="protein sequence ID" value="SJL11726.1"/>
    <property type="molecule type" value="Genomic_DNA"/>
</dbReference>
<dbReference type="AlphaFoldDB" id="A0A284RSJ7"/>
<accession>A0A284RSJ7</accession>
<evidence type="ECO:0000313" key="1">
    <source>
        <dbReference type="EMBL" id="SJL11726.1"/>
    </source>
</evidence>
<organism evidence="1 2">
    <name type="scientific">Armillaria ostoyae</name>
    <name type="common">Armillaria root rot fungus</name>
    <dbReference type="NCBI Taxonomy" id="47428"/>
    <lineage>
        <taxon>Eukaryota</taxon>
        <taxon>Fungi</taxon>
        <taxon>Dikarya</taxon>
        <taxon>Basidiomycota</taxon>
        <taxon>Agaricomycotina</taxon>
        <taxon>Agaricomycetes</taxon>
        <taxon>Agaricomycetidae</taxon>
        <taxon>Agaricales</taxon>
        <taxon>Marasmiineae</taxon>
        <taxon>Physalacriaceae</taxon>
        <taxon>Armillaria</taxon>
    </lineage>
</organism>
<reference evidence="2" key="1">
    <citation type="journal article" date="2017" name="Nat. Ecol. Evol.">
        <title>Genome expansion and lineage-specific genetic innovations in the forest pathogenic fungi Armillaria.</title>
        <authorList>
            <person name="Sipos G."/>
            <person name="Prasanna A.N."/>
            <person name="Walter M.C."/>
            <person name="O'Connor E."/>
            <person name="Balint B."/>
            <person name="Krizsan K."/>
            <person name="Kiss B."/>
            <person name="Hess J."/>
            <person name="Varga T."/>
            <person name="Slot J."/>
            <person name="Riley R."/>
            <person name="Boka B."/>
            <person name="Rigling D."/>
            <person name="Barry K."/>
            <person name="Lee J."/>
            <person name="Mihaltcheva S."/>
            <person name="LaButti K."/>
            <person name="Lipzen A."/>
            <person name="Waldron R."/>
            <person name="Moloney N.M."/>
            <person name="Sperisen C."/>
            <person name="Kredics L."/>
            <person name="Vagvoelgyi C."/>
            <person name="Patrignani A."/>
            <person name="Fitzpatrick D."/>
            <person name="Nagy I."/>
            <person name="Doyle S."/>
            <person name="Anderson J.B."/>
            <person name="Grigoriev I.V."/>
            <person name="Gueldener U."/>
            <person name="Muensterkoetter M."/>
            <person name="Nagy L.G."/>
        </authorList>
    </citation>
    <scope>NUCLEOTIDE SEQUENCE [LARGE SCALE GENOMIC DNA]</scope>
    <source>
        <strain evidence="2">C18/9</strain>
    </source>
</reference>
<keyword evidence="2" id="KW-1185">Reference proteome</keyword>